<reference evidence="3" key="2">
    <citation type="submission" date="2015-01" db="EMBL/GenBank/DDBJ databases">
        <title>Evolutionary Origins and Diversification of the Mycorrhizal Mutualists.</title>
        <authorList>
            <consortium name="DOE Joint Genome Institute"/>
            <consortium name="Mycorrhizal Genomics Consortium"/>
            <person name="Kohler A."/>
            <person name="Kuo A."/>
            <person name="Nagy L.G."/>
            <person name="Floudas D."/>
            <person name="Copeland A."/>
            <person name="Barry K.W."/>
            <person name="Cichocki N."/>
            <person name="Veneault-Fourrey C."/>
            <person name="LaButti K."/>
            <person name="Lindquist E.A."/>
            <person name="Lipzen A."/>
            <person name="Lundell T."/>
            <person name="Morin E."/>
            <person name="Murat C."/>
            <person name="Riley R."/>
            <person name="Ohm R."/>
            <person name="Sun H."/>
            <person name="Tunlid A."/>
            <person name="Henrissat B."/>
            <person name="Grigoriev I.V."/>
            <person name="Hibbett D.S."/>
            <person name="Martin F."/>
        </authorList>
    </citation>
    <scope>NUCLEOTIDE SEQUENCE [LARGE SCALE GENOMIC DNA]</scope>
    <source>
        <strain evidence="3">UH-Slu-Lm8-n1</strain>
    </source>
</reference>
<feature type="compositionally biased region" description="Pro residues" evidence="1">
    <location>
        <begin position="202"/>
        <end position="211"/>
    </location>
</feature>
<reference evidence="2 3" key="1">
    <citation type="submission" date="2014-04" db="EMBL/GenBank/DDBJ databases">
        <authorList>
            <consortium name="DOE Joint Genome Institute"/>
            <person name="Kuo A."/>
            <person name="Ruytinx J."/>
            <person name="Rineau F."/>
            <person name="Colpaert J."/>
            <person name="Kohler A."/>
            <person name="Nagy L.G."/>
            <person name="Floudas D."/>
            <person name="Copeland A."/>
            <person name="Barry K.W."/>
            <person name="Cichocki N."/>
            <person name="Veneault-Fourrey C."/>
            <person name="LaButti K."/>
            <person name="Lindquist E.A."/>
            <person name="Lipzen A."/>
            <person name="Lundell T."/>
            <person name="Morin E."/>
            <person name="Murat C."/>
            <person name="Sun H."/>
            <person name="Tunlid A."/>
            <person name="Henrissat B."/>
            <person name="Grigoriev I.V."/>
            <person name="Hibbett D.S."/>
            <person name="Martin F."/>
            <person name="Nordberg H.P."/>
            <person name="Cantor M.N."/>
            <person name="Hua S.X."/>
        </authorList>
    </citation>
    <scope>NUCLEOTIDE SEQUENCE [LARGE SCALE GENOMIC DNA]</scope>
    <source>
        <strain evidence="2 3">UH-Slu-Lm8-n1</strain>
    </source>
</reference>
<feature type="compositionally biased region" description="Polar residues" evidence="1">
    <location>
        <begin position="131"/>
        <end position="153"/>
    </location>
</feature>
<protein>
    <submittedName>
        <fullName evidence="2">Uncharacterized protein</fullName>
    </submittedName>
</protein>
<proteinExistence type="predicted"/>
<feature type="compositionally biased region" description="Polar residues" evidence="1">
    <location>
        <begin position="41"/>
        <end position="56"/>
    </location>
</feature>
<accession>A0A0D0BSY4</accession>
<feature type="compositionally biased region" description="Low complexity" evidence="1">
    <location>
        <begin position="212"/>
        <end position="221"/>
    </location>
</feature>
<dbReference type="AlphaFoldDB" id="A0A0D0BSY4"/>
<feature type="compositionally biased region" description="Polar residues" evidence="1">
    <location>
        <begin position="461"/>
        <end position="473"/>
    </location>
</feature>
<dbReference type="HOGENOM" id="CLU_025278_0_0_1"/>
<dbReference type="Proteomes" id="UP000054485">
    <property type="component" value="Unassembled WGS sequence"/>
</dbReference>
<name>A0A0D0BSY4_9AGAM</name>
<evidence type="ECO:0000313" key="2">
    <source>
        <dbReference type="EMBL" id="KIK48762.1"/>
    </source>
</evidence>
<dbReference type="InParanoid" id="A0A0D0BSY4"/>
<evidence type="ECO:0000313" key="3">
    <source>
        <dbReference type="Proteomes" id="UP000054485"/>
    </source>
</evidence>
<feature type="region of interest" description="Disordered" evidence="1">
    <location>
        <begin position="458"/>
        <end position="557"/>
    </location>
</feature>
<organism evidence="2 3">
    <name type="scientific">Suillus luteus UH-Slu-Lm8-n1</name>
    <dbReference type="NCBI Taxonomy" id="930992"/>
    <lineage>
        <taxon>Eukaryota</taxon>
        <taxon>Fungi</taxon>
        <taxon>Dikarya</taxon>
        <taxon>Basidiomycota</taxon>
        <taxon>Agaricomycotina</taxon>
        <taxon>Agaricomycetes</taxon>
        <taxon>Agaricomycetidae</taxon>
        <taxon>Boletales</taxon>
        <taxon>Suillineae</taxon>
        <taxon>Suillaceae</taxon>
        <taxon>Suillus</taxon>
    </lineage>
</organism>
<evidence type="ECO:0000256" key="1">
    <source>
        <dbReference type="SAM" id="MobiDB-lite"/>
    </source>
</evidence>
<dbReference type="OrthoDB" id="3269047at2759"/>
<gene>
    <name evidence="2" type="ORF">CY34DRAFT_71297</name>
</gene>
<dbReference type="EMBL" id="KN835136">
    <property type="protein sequence ID" value="KIK48762.1"/>
    <property type="molecule type" value="Genomic_DNA"/>
</dbReference>
<feature type="region of interest" description="Disordered" evidence="1">
    <location>
        <begin position="1"/>
        <end position="169"/>
    </location>
</feature>
<feature type="region of interest" description="Disordered" evidence="1">
    <location>
        <begin position="192"/>
        <end position="221"/>
    </location>
</feature>
<sequence length="557" mass="58367">MAPTKFREPQPVKVTSKPTNSKPDPIQLGAQAKTEPKPPNHATQSGWHATKPQQVYTKKVPHRSSKPIINWFQRKLSGTVKPSRIPDNVFIPGNSQKAPNGKNDTSTSHSRSNSRSVSSPLPQLTPSSSQRQGVTGNGSRNGYTASQRKTISLNGEGDLDTGFIHTDDEDLDASTYRSSLARDSFWSPASALEADEDASLRPLPPSSPPSPSLSHSSSSYLSNPRTFRSIAASTKPTTVLSVDLGPAGVGHIAQVPITPVSQVNPRFPPHGRTSSTGTNSGLIGSGASVTFSALPPSLQSSSRPPSSLNFSSTTPVSPGPSSHIHGLQAPLYTAYHPRNNPRPSSPPMDNASVLTLASSAYAMPGQRLTMGSMGSTTLSGLIGGGDSISHLEGSFTGDAEGDVMSQFVLGDDDRQDADVERDVDASVRALRPRSSRRGSWESEVSGWSARILGTGGPISMGSKSLWTTNSTKTGGPLSVDDEEVTSGLETSLEEKSPSDGADQADVSSPESPVAGDGYESTKDTVVDVSLESVEDVPPTLGRASGSAAIRKLSPAET</sequence>
<feature type="compositionally biased region" description="Polar residues" evidence="1">
    <location>
        <begin position="272"/>
        <end position="291"/>
    </location>
</feature>
<keyword evidence="3" id="KW-1185">Reference proteome</keyword>
<feature type="region of interest" description="Disordered" evidence="1">
    <location>
        <begin position="260"/>
        <end position="326"/>
    </location>
</feature>
<feature type="compositionally biased region" description="Polar residues" evidence="1">
    <location>
        <begin position="93"/>
        <end position="104"/>
    </location>
</feature>
<feature type="compositionally biased region" description="Low complexity" evidence="1">
    <location>
        <begin position="105"/>
        <end position="130"/>
    </location>
</feature>
<feature type="compositionally biased region" description="Basic and acidic residues" evidence="1">
    <location>
        <begin position="1"/>
        <end position="10"/>
    </location>
</feature>
<feature type="compositionally biased region" description="Low complexity" evidence="1">
    <location>
        <begin position="292"/>
        <end position="322"/>
    </location>
</feature>